<evidence type="ECO:0000313" key="1">
    <source>
        <dbReference type="EMBL" id="WHZ58256.1"/>
    </source>
</evidence>
<accession>A0ACD4RCP6</accession>
<reference evidence="2" key="1">
    <citation type="journal article" date="2025" name="Aquaculture">
        <title>Assessment of the bioflocculant production and safety properties of Metabacillus hrfriensis sp. nov. based on phenotypic and whole-genome sequencing analysis.</title>
        <authorList>
            <person name="Zhang R."/>
            <person name="Zhao Z."/>
            <person name="Luo L."/>
            <person name="Wang S."/>
            <person name="Guo K."/>
            <person name="Xu W."/>
        </authorList>
    </citation>
    <scope>NUCLEOTIDE SEQUENCE [LARGE SCALE GENOMIC DNA]</scope>
    <source>
        <strain evidence="2">CT-WN-B3</strain>
    </source>
</reference>
<protein>
    <submittedName>
        <fullName evidence="1">RNA polymerase sigma factor</fullName>
    </submittedName>
</protein>
<proteinExistence type="predicted"/>
<dbReference type="Proteomes" id="UP001226091">
    <property type="component" value="Chromosome"/>
</dbReference>
<gene>
    <name evidence="1" type="ORF">QLQ22_02465</name>
</gene>
<evidence type="ECO:0000313" key="2">
    <source>
        <dbReference type="Proteomes" id="UP001226091"/>
    </source>
</evidence>
<name>A0ACD4RCP6_9BACI</name>
<dbReference type="EMBL" id="CP126116">
    <property type="protein sequence ID" value="WHZ58256.1"/>
    <property type="molecule type" value="Genomic_DNA"/>
</dbReference>
<sequence length="192" mass="22354">MKKEDELIKRIREGDKDAFGHLVKDLLSSAYQTAFLIIRSKEHAEDALQNALEGAYISIMKNSDMTHFKPWFYRVVYSKSIDLYRKNNRHGVTELDDYHQQEGNGGFNSAQQIIIQKENKQEMLSCILELKKEQSLPIYLHYYEEMSIKEISLVLGENMNTVKTRMKRGKQMLARVLKDSNRYTEGVKANGL</sequence>
<organism evidence="1 2">
    <name type="scientific">Metabacillus hrfriensis</name>
    <dbReference type="NCBI Taxonomy" id="3048891"/>
    <lineage>
        <taxon>Bacteria</taxon>
        <taxon>Bacillati</taxon>
        <taxon>Bacillota</taxon>
        <taxon>Bacilli</taxon>
        <taxon>Bacillales</taxon>
        <taxon>Bacillaceae</taxon>
        <taxon>Metabacillus</taxon>
    </lineage>
</organism>
<keyword evidence="2" id="KW-1185">Reference proteome</keyword>